<evidence type="ECO:0000259" key="5">
    <source>
        <dbReference type="Pfam" id="PF10040"/>
    </source>
</evidence>
<protein>
    <submittedName>
        <fullName evidence="6">CRISPR-associated endoribonuclease Cas6</fullName>
    </submittedName>
</protein>
<feature type="domain" description="CRISPR-associated protein Cas6 C-terminal" evidence="5">
    <location>
        <begin position="126"/>
        <end position="240"/>
    </location>
</feature>
<proteinExistence type="predicted"/>
<gene>
    <name evidence="6" type="ORF">LDELB18P1_0926</name>
</gene>
<dbReference type="GO" id="GO:0016788">
    <property type="term" value="F:hydrolase activity, acting on ester bonds"/>
    <property type="evidence" value="ECO:0007669"/>
    <property type="project" value="InterPro"/>
</dbReference>
<evidence type="ECO:0000256" key="4">
    <source>
        <dbReference type="ARBA" id="ARBA00023118"/>
    </source>
</evidence>
<dbReference type="AlphaFoldDB" id="A0A4Q7DWI0"/>
<comment type="caution">
    <text evidence="6">The sequence shown here is derived from an EMBL/GenBank/DDBJ whole genome shotgun (WGS) entry which is preliminary data.</text>
</comment>
<reference evidence="6 7" key="1">
    <citation type="submission" date="2019-01" db="EMBL/GenBank/DDBJ databases">
        <title>Colonization of the human gut by bovine bacteria present in Parmesan cheese.</title>
        <authorList>
            <person name="Lugli G.A."/>
            <person name="Milani C."/>
        </authorList>
    </citation>
    <scope>NUCLEOTIDE SEQUENCE [LARGE SCALE GENOMIC DNA]</scope>
    <source>
        <strain evidence="6 7">LDELB18P1</strain>
    </source>
</reference>
<evidence type="ECO:0000313" key="7">
    <source>
        <dbReference type="Proteomes" id="UP000292818"/>
    </source>
</evidence>
<keyword evidence="1" id="KW-0540">Nuclease</keyword>
<keyword evidence="3" id="KW-0378">Hydrolase</keyword>
<dbReference type="RefSeq" id="WP_035161126.1">
    <property type="nucleotide sequence ID" value="NZ_BNHR01000004.1"/>
</dbReference>
<evidence type="ECO:0000256" key="1">
    <source>
        <dbReference type="ARBA" id="ARBA00022722"/>
    </source>
</evidence>
<accession>A0A4Q7DWI0</accession>
<name>A0A4Q7DWI0_9LACO</name>
<dbReference type="Proteomes" id="UP000292818">
    <property type="component" value="Unassembled WGS sequence"/>
</dbReference>
<dbReference type="GO" id="GO:0051607">
    <property type="term" value="P:defense response to virus"/>
    <property type="evidence" value="ECO:0007669"/>
    <property type="project" value="UniProtKB-KW"/>
</dbReference>
<organism evidence="6 7">
    <name type="scientific">Lactobacillus delbrueckii</name>
    <dbReference type="NCBI Taxonomy" id="1584"/>
    <lineage>
        <taxon>Bacteria</taxon>
        <taxon>Bacillati</taxon>
        <taxon>Bacillota</taxon>
        <taxon>Bacilli</taxon>
        <taxon>Lactobacillales</taxon>
        <taxon>Lactobacillaceae</taxon>
        <taxon>Lactobacillus</taxon>
    </lineage>
</organism>
<dbReference type="InterPro" id="IPR019267">
    <property type="entry name" value="CRISPR-assoc_Cas6_C"/>
</dbReference>
<evidence type="ECO:0000256" key="2">
    <source>
        <dbReference type="ARBA" id="ARBA00022759"/>
    </source>
</evidence>
<sequence length="250" mass="28523">MQKISLVCQSKGKYNFNDGVYFHGWLMSQVSEEFADKMHQTGVNPVTIVVYGKKNEVIFSVALLTDEAVAEVAGMLMNDAFTSFSLKSTEQCDFKILRKVKENLESKDLAQVFYQQDQAERLFQVNVMTPLAFKSNGTYYNLPDIRLFFQSIMKKYNAIFENTEHIDLDLLDEICSKVNLVNFRINSRRFYIHKAYINGFCGRLVFYCKGAETLANYVAMLLRFAEFSSVGVKTSLGMGSIAVNREENNG</sequence>
<dbReference type="NCBIfam" id="TIGR01877">
    <property type="entry name" value="cas_cas6"/>
    <property type="match status" value="1"/>
</dbReference>
<dbReference type="CDD" id="cd21141">
    <property type="entry name" value="Cas6_III-like"/>
    <property type="match status" value="1"/>
</dbReference>
<dbReference type="Pfam" id="PF10040">
    <property type="entry name" value="CRISPR_Cas6"/>
    <property type="match status" value="1"/>
</dbReference>
<evidence type="ECO:0000256" key="3">
    <source>
        <dbReference type="ARBA" id="ARBA00022801"/>
    </source>
</evidence>
<dbReference type="InterPro" id="IPR010156">
    <property type="entry name" value="CRISPR-assoc_prot_Cas6"/>
</dbReference>
<keyword evidence="4" id="KW-0051">Antiviral defense</keyword>
<dbReference type="GO" id="GO:0004519">
    <property type="term" value="F:endonuclease activity"/>
    <property type="evidence" value="ECO:0007669"/>
    <property type="project" value="UniProtKB-KW"/>
</dbReference>
<dbReference type="EMBL" id="SETJ01000038">
    <property type="protein sequence ID" value="RZM16576.1"/>
    <property type="molecule type" value="Genomic_DNA"/>
</dbReference>
<dbReference type="Gene3D" id="3.30.70.1900">
    <property type="match status" value="1"/>
</dbReference>
<keyword evidence="2" id="KW-0255">Endonuclease</keyword>
<evidence type="ECO:0000313" key="6">
    <source>
        <dbReference type="EMBL" id="RZM16576.1"/>
    </source>
</evidence>